<dbReference type="PANTHER" id="PTHR11002">
    <property type="entry name" value="CARBONIC ANHYDRASE"/>
    <property type="match status" value="1"/>
</dbReference>
<keyword evidence="5 9" id="KW-0862">Zinc</keyword>
<comment type="caution">
    <text evidence="11">The sequence shown here is derived from an EMBL/GenBank/DDBJ whole genome shotgun (WGS) entry which is preliminary data.</text>
</comment>
<organism evidence="11 12">
    <name type="scientific">Bdellovibrio bacteriovorus</name>
    <dbReference type="NCBI Taxonomy" id="959"/>
    <lineage>
        <taxon>Bacteria</taxon>
        <taxon>Pseudomonadati</taxon>
        <taxon>Bdellovibrionota</taxon>
        <taxon>Bdellovibrionia</taxon>
        <taxon>Bdellovibrionales</taxon>
        <taxon>Pseudobdellovibrionaceae</taxon>
        <taxon>Bdellovibrio</taxon>
    </lineage>
</organism>
<evidence type="ECO:0000256" key="9">
    <source>
        <dbReference type="PIRSR" id="PIRSR601765-1"/>
    </source>
</evidence>
<dbReference type="Gene3D" id="3.40.1050.10">
    <property type="entry name" value="Carbonic anhydrase"/>
    <property type="match status" value="1"/>
</dbReference>
<dbReference type="InterPro" id="IPR036874">
    <property type="entry name" value="Carbonic_anhydrase_sf"/>
</dbReference>
<dbReference type="FunFam" id="3.40.1050.10:FF:000003">
    <property type="entry name" value="Carbonic anhydrase"/>
    <property type="match status" value="1"/>
</dbReference>
<evidence type="ECO:0000256" key="3">
    <source>
        <dbReference type="ARBA" id="ARBA00014628"/>
    </source>
</evidence>
<dbReference type="CDD" id="cd00884">
    <property type="entry name" value="beta_CA_cladeB"/>
    <property type="match status" value="1"/>
</dbReference>
<keyword evidence="6 10" id="KW-0456">Lyase</keyword>
<comment type="cofactor">
    <cofactor evidence="9">
        <name>Zn(2+)</name>
        <dbReference type="ChEBI" id="CHEBI:29105"/>
    </cofactor>
    <text evidence="9">Binds 1 zinc ion per subunit.</text>
</comment>
<dbReference type="SMART" id="SM00947">
    <property type="entry name" value="Pro_CA"/>
    <property type="match status" value="1"/>
</dbReference>
<gene>
    <name evidence="11" type="ORF">AZI87_13870</name>
</gene>
<feature type="binding site" evidence="9">
    <location>
        <position position="105"/>
    </location>
    <ligand>
        <name>Zn(2+)</name>
        <dbReference type="ChEBI" id="CHEBI:29105"/>
    </ligand>
</feature>
<name>A0A162G4I4_BDEBC</name>
<dbReference type="AlphaFoldDB" id="A0A162G4I4"/>
<dbReference type="EMBL" id="LUKD01000006">
    <property type="protein sequence ID" value="KYG64317.1"/>
    <property type="molecule type" value="Genomic_DNA"/>
</dbReference>
<evidence type="ECO:0000256" key="7">
    <source>
        <dbReference type="ARBA" id="ARBA00031969"/>
    </source>
</evidence>
<evidence type="ECO:0000256" key="4">
    <source>
        <dbReference type="ARBA" id="ARBA00022723"/>
    </source>
</evidence>
<dbReference type="InterPro" id="IPR045066">
    <property type="entry name" value="Beta_CA_cladeB"/>
</dbReference>
<dbReference type="GO" id="GO:0015976">
    <property type="term" value="P:carbon utilization"/>
    <property type="evidence" value="ECO:0007669"/>
    <property type="project" value="InterPro"/>
</dbReference>
<evidence type="ECO:0000256" key="1">
    <source>
        <dbReference type="ARBA" id="ARBA00006217"/>
    </source>
</evidence>
<evidence type="ECO:0000256" key="6">
    <source>
        <dbReference type="ARBA" id="ARBA00023239"/>
    </source>
</evidence>
<accession>A0A162G4I4</accession>
<feature type="binding site" evidence="9">
    <location>
        <position position="44"/>
    </location>
    <ligand>
        <name>Zn(2+)</name>
        <dbReference type="ChEBI" id="CHEBI:29105"/>
    </ligand>
</feature>
<dbReference type="OrthoDB" id="9797527at2"/>
<dbReference type="Proteomes" id="UP000075799">
    <property type="component" value="Unassembled WGS sequence"/>
</dbReference>
<dbReference type="PROSITE" id="PS00705">
    <property type="entry name" value="PROK_CO2_ANHYDRASE_2"/>
    <property type="match status" value="1"/>
</dbReference>
<evidence type="ECO:0000313" key="11">
    <source>
        <dbReference type="EMBL" id="KYG64317.1"/>
    </source>
</evidence>
<comment type="catalytic activity">
    <reaction evidence="8 10">
        <text>hydrogencarbonate + H(+) = CO2 + H2O</text>
        <dbReference type="Rhea" id="RHEA:10748"/>
        <dbReference type="ChEBI" id="CHEBI:15377"/>
        <dbReference type="ChEBI" id="CHEBI:15378"/>
        <dbReference type="ChEBI" id="CHEBI:16526"/>
        <dbReference type="ChEBI" id="CHEBI:17544"/>
        <dbReference type="EC" id="4.2.1.1"/>
    </reaction>
</comment>
<protein>
    <recommendedName>
        <fullName evidence="3 10">Carbonic anhydrase</fullName>
        <ecNumber evidence="2 10">4.2.1.1</ecNumber>
    </recommendedName>
    <alternativeName>
        <fullName evidence="7 10">Carbonate dehydratase</fullName>
    </alternativeName>
</protein>
<dbReference type="InterPro" id="IPR001765">
    <property type="entry name" value="Carbonic_anhydrase"/>
</dbReference>
<dbReference type="RefSeq" id="WP_063208360.1">
    <property type="nucleotide sequence ID" value="NZ_LUKD01000006.1"/>
</dbReference>
<evidence type="ECO:0000256" key="2">
    <source>
        <dbReference type="ARBA" id="ARBA00012925"/>
    </source>
</evidence>
<dbReference type="SUPFAM" id="SSF53056">
    <property type="entry name" value="beta-carbonic anhydrase, cab"/>
    <property type="match status" value="1"/>
</dbReference>
<dbReference type="EC" id="4.2.1.1" evidence="2 10"/>
<feature type="binding site" evidence="9">
    <location>
        <position position="46"/>
    </location>
    <ligand>
        <name>Zn(2+)</name>
        <dbReference type="ChEBI" id="CHEBI:29105"/>
    </ligand>
</feature>
<evidence type="ECO:0000256" key="10">
    <source>
        <dbReference type="RuleBase" id="RU003956"/>
    </source>
</evidence>
<evidence type="ECO:0000313" key="12">
    <source>
        <dbReference type="Proteomes" id="UP000075799"/>
    </source>
</evidence>
<reference evidence="11 12" key="1">
    <citation type="submission" date="2016-03" db="EMBL/GenBank/DDBJ databases">
        <authorList>
            <person name="Ploux O."/>
        </authorList>
    </citation>
    <scope>NUCLEOTIDE SEQUENCE [LARGE SCALE GENOMIC DNA]</scope>
    <source>
        <strain evidence="11 12">EC13</strain>
    </source>
</reference>
<dbReference type="GO" id="GO:0008270">
    <property type="term" value="F:zinc ion binding"/>
    <property type="evidence" value="ECO:0007669"/>
    <property type="project" value="UniProtKB-UniRule"/>
</dbReference>
<proteinExistence type="inferred from homology"/>
<sequence>MLKKEIARLLTGFRQFKEKFYAGEDSVYSKLQNVQNPKTLIIGCSDSRVDPAILSSAGPGELFVVRNVANLVPPCDPDGGRHGVSAAIEFAVVNLRVETVIILGHSQCGGIRALLNPENIIAGGFLHQWVKIAEPAKKRAIALASSDDSVPLWRLCEHESIRTSLENLKSFPFVAEAIETRGLTLLGIYFDIEKGELLEFNEKTESFTPIPY</sequence>
<comment type="function">
    <text evidence="10">Reversible hydration of carbon dioxide.</text>
</comment>
<dbReference type="GO" id="GO:0004089">
    <property type="term" value="F:carbonate dehydratase activity"/>
    <property type="evidence" value="ECO:0007669"/>
    <property type="project" value="UniProtKB-UniRule"/>
</dbReference>
<evidence type="ECO:0000256" key="8">
    <source>
        <dbReference type="ARBA" id="ARBA00048348"/>
    </source>
</evidence>
<evidence type="ECO:0000256" key="5">
    <source>
        <dbReference type="ARBA" id="ARBA00022833"/>
    </source>
</evidence>
<dbReference type="PANTHER" id="PTHR11002:SF76">
    <property type="entry name" value="CARBONIC ANHYDRASE"/>
    <property type="match status" value="1"/>
</dbReference>
<keyword evidence="4 9" id="KW-0479">Metal-binding</keyword>
<feature type="binding site" evidence="9">
    <location>
        <position position="108"/>
    </location>
    <ligand>
        <name>Zn(2+)</name>
        <dbReference type="ChEBI" id="CHEBI:29105"/>
    </ligand>
</feature>
<dbReference type="InterPro" id="IPR015892">
    <property type="entry name" value="Carbonic_anhydrase_CS"/>
</dbReference>
<comment type="similarity">
    <text evidence="1 10">Belongs to the beta-class carbonic anhydrase family.</text>
</comment>
<dbReference type="Pfam" id="PF00484">
    <property type="entry name" value="Pro_CA"/>
    <property type="match status" value="1"/>
</dbReference>
<dbReference type="PROSITE" id="PS00704">
    <property type="entry name" value="PROK_CO2_ANHYDRASE_1"/>
    <property type="match status" value="1"/>
</dbReference>